<dbReference type="InterPro" id="IPR009072">
    <property type="entry name" value="Histone-fold"/>
</dbReference>
<dbReference type="GO" id="GO:0016020">
    <property type="term" value="C:membrane"/>
    <property type="evidence" value="ECO:0007669"/>
    <property type="project" value="InterPro"/>
</dbReference>
<comment type="function">
    <text evidence="10">Variant histones H2A are synthesized throughout the cell cycle and are very different from classical S-phase regulated H2A. May replace conventional H2A in a subset of nucleosomes. Nucleosomes wrap and compact DNA into chromatin, limiting DNA accessibility to the cellular machineries which require DNA as a template. Histones thereby play a central role in transcription regulation, DNA repair, DNA replication and chromosomal stability. DNA accessibility is regulated via a complex set of post-translational modifications of histones, also called histone code, and nucleosome remodeling.</text>
</comment>
<evidence type="ECO:0000256" key="1">
    <source>
        <dbReference type="ARBA" id="ARBA00004123"/>
    </source>
</evidence>
<evidence type="ECO:0000256" key="11">
    <source>
        <dbReference type="SAM" id="MobiDB-lite"/>
    </source>
</evidence>
<evidence type="ECO:0000256" key="9">
    <source>
        <dbReference type="ARBA" id="ARBA00023315"/>
    </source>
</evidence>
<dbReference type="CDD" id="cd00074">
    <property type="entry name" value="HFD_H2A"/>
    <property type="match status" value="1"/>
</dbReference>
<evidence type="ECO:0008006" key="18">
    <source>
        <dbReference type="Google" id="ProtNLM"/>
    </source>
</evidence>
<dbReference type="AlphaFoldDB" id="A0A8J5G8F3"/>
<gene>
    <name evidence="16" type="ORF">ZIOFF_046407</name>
</gene>
<evidence type="ECO:0000259" key="15">
    <source>
        <dbReference type="Pfam" id="PF16211"/>
    </source>
</evidence>
<keyword evidence="17" id="KW-1185">Reference proteome</keyword>
<dbReference type="Pfam" id="PF16211">
    <property type="entry name" value="Histone_H2A_C"/>
    <property type="match status" value="1"/>
</dbReference>
<dbReference type="EMBL" id="JACMSC010000012">
    <property type="protein sequence ID" value="KAG6498493.1"/>
    <property type="molecule type" value="Genomic_DNA"/>
</dbReference>
<dbReference type="Pfam" id="PF08392">
    <property type="entry name" value="FAE1_CUT1_RppA"/>
    <property type="match status" value="2"/>
</dbReference>
<evidence type="ECO:0000256" key="12">
    <source>
        <dbReference type="SAM" id="Phobius"/>
    </source>
</evidence>
<keyword evidence="7" id="KW-0539">Nucleus</keyword>
<evidence type="ECO:0000256" key="2">
    <source>
        <dbReference type="ARBA" id="ARBA00004286"/>
    </source>
</evidence>
<dbReference type="SUPFAM" id="SSF53901">
    <property type="entry name" value="Thiolase-like"/>
    <property type="match status" value="2"/>
</dbReference>
<dbReference type="InterPro" id="IPR002119">
    <property type="entry name" value="Histone_H2A"/>
</dbReference>
<dbReference type="InterPro" id="IPR007125">
    <property type="entry name" value="H2A/H2B/H3"/>
</dbReference>
<keyword evidence="12" id="KW-1133">Transmembrane helix</keyword>
<comment type="similarity">
    <text evidence="3">Belongs to the histone H2A family.</text>
</comment>
<dbReference type="CDD" id="cd00831">
    <property type="entry name" value="CHS_like"/>
    <property type="match status" value="1"/>
</dbReference>
<keyword evidence="12" id="KW-0812">Transmembrane</keyword>
<evidence type="ECO:0000256" key="4">
    <source>
        <dbReference type="ARBA" id="ARBA00011538"/>
    </source>
</evidence>
<evidence type="ECO:0000256" key="7">
    <source>
        <dbReference type="ARBA" id="ARBA00023242"/>
    </source>
</evidence>
<keyword evidence="8" id="KW-0544">Nucleosome core</keyword>
<dbReference type="Proteomes" id="UP000734854">
    <property type="component" value="Unassembled WGS sequence"/>
</dbReference>
<reference evidence="16 17" key="1">
    <citation type="submission" date="2020-08" db="EMBL/GenBank/DDBJ databases">
        <title>Plant Genome Project.</title>
        <authorList>
            <person name="Zhang R.-G."/>
        </authorList>
    </citation>
    <scope>NUCLEOTIDE SEQUENCE [LARGE SCALE GENOMIC DNA]</scope>
    <source>
        <tissue evidence="16">Rhizome</tissue>
    </source>
</reference>
<dbReference type="PANTHER" id="PTHR31561">
    <property type="entry name" value="3-KETOACYL-COA SYNTHASE"/>
    <property type="match status" value="1"/>
</dbReference>
<comment type="subunit">
    <text evidence="4">The nucleosome is a histone octamer containing two molecules each of H2A, H2B, H3 and H4 assembled in one H3-H4 heterotetramer and two H2A-H2B heterodimers. The octamer wraps approximately 147 bp of DNA.</text>
</comment>
<evidence type="ECO:0000313" key="17">
    <source>
        <dbReference type="Proteomes" id="UP000734854"/>
    </source>
</evidence>
<evidence type="ECO:0000259" key="14">
    <source>
        <dbReference type="Pfam" id="PF08392"/>
    </source>
</evidence>
<dbReference type="SMART" id="SM00414">
    <property type="entry name" value="H2A"/>
    <property type="match status" value="1"/>
</dbReference>
<accession>A0A8J5G8F3</accession>
<dbReference type="Pfam" id="PF00125">
    <property type="entry name" value="Histone"/>
    <property type="match status" value="1"/>
</dbReference>
<dbReference type="InterPro" id="IPR032454">
    <property type="entry name" value="Histone_H2A_C"/>
</dbReference>
<comment type="subcellular location">
    <subcellularLocation>
        <location evidence="2">Chromosome</location>
    </subcellularLocation>
    <subcellularLocation>
        <location evidence="1">Nucleus</location>
    </subcellularLocation>
</comment>
<feature type="domain" description="FAE" evidence="14">
    <location>
        <begin position="304"/>
        <end position="434"/>
    </location>
</feature>
<organism evidence="16 17">
    <name type="scientific">Zingiber officinale</name>
    <name type="common">Ginger</name>
    <name type="synonym">Amomum zingiber</name>
    <dbReference type="NCBI Taxonomy" id="94328"/>
    <lineage>
        <taxon>Eukaryota</taxon>
        <taxon>Viridiplantae</taxon>
        <taxon>Streptophyta</taxon>
        <taxon>Embryophyta</taxon>
        <taxon>Tracheophyta</taxon>
        <taxon>Spermatophyta</taxon>
        <taxon>Magnoliopsida</taxon>
        <taxon>Liliopsida</taxon>
        <taxon>Zingiberales</taxon>
        <taxon>Zingiberaceae</taxon>
        <taxon>Zingiber</taxon>
    </lineage>
</organism>
<proteinExistence type="inferred from homology"/>
<dbReference type="PRINTS" id="PR00620">
    <property type="entry name" value="HISTONEH2A"/>
</dbReference>
<dbReference type="FunFam" id="1.10.20.10:FF:000005">
    <property type="entry name" value="Histone H2A"/>
    <property type="match status" value="1"/>
</dbReference>
<evidence type="ECO:0000256" key="3">
    <source>
        <dbReference type="ARBA" id="ARBA00010691"/>
    </source>
</evidence>
<dbReference type="InterPro" id="IPR012392">
    <property type="entry name" value="3-ktacl-CoA_syn"/>
</dbReference>
<dbReference type="GO" id="GO:0003677">
    <property type="term" value="F:DNA binding"/>
    <property type="evidence" value="ECO:0007669"/>
    <property type="project" value="UniProtKB-KW"/>
</dbReference>
<keyword evidence="9" id="KW-0012">Acyltransferase</keyword>
<feature type="compositionally biased region" description="Basic and acidic residues" evidence="11">
    <location>
        <begin position="635"/>
        <end position="647"/>
    </location>
</feature>
<evidence type="ECO:0000256" key="6">
    <source>
        <dbReference type="ARBA" id="ARBA00023125"/>
    </source>
</evidence>
<dbReference type="Gene3D" id="1.10.20.10">
    <property type="entry name" value="Histone, subunit A"/>
    <property type="match status" value="1"/>
</dbReference>
<feature type="domain" description="Histone H2A C-terminal" evidence="15">
    <location>
        <begin position="769"/>
        <end position="798"/>
    </location>
</feature>
<dbReference type="InterPro" id="IPR013601">
    <property type="entry name" value="FAE1_typ3_polyketide_synth"/>
</dbReference>
<dbReference type="GO" id="GO:0006633">
    <property type="term" value="P:fatty acid biosynthetic process"/>
    <property type="evidence" value="ECO:0007669"/>
    <property type="project" value="InterPro"/>
</dbReference>
<feature type="domain" description="Core Histone H2A/H2B/H3" evidence="13">
    <location>
        <begin position="701"/>
        <end position="767"/>
    </location>
</feature>
<feature type="transmembrane region" description="Helical" evidence="12">
    <location>
        <begin position="100"/>
        <end position="123"/>
    </location>
</feature>
<keyword evidence="5" id="KW-0158">Chromosome</keyword>
<dbReference type="GO" id="GO:0016747">
    <property type="term" value="F:acyltransferase activity, transferring groups other than amino-acyl groups"/>
    <property type="evidence" value="ECO:0007669"/>
    <property type="project" value="InterPro"/>
</dbReference>
<feature type="domain" description="FAE" evidence="14">
    <location>
        <begin position="121"/>
        <end position="285"/>
    </location>
</feature>
<protein>
    <recommendedName>
        <fullName evidence="18">Very-long-chain 3-oxoacyl-CoA synthase</fullName>
    </recommendedName>
</protein>
<keyword evidence="12" id="KW-0472">Membrane</keyword>
<keyword evidence="6" id="KW-0238">DNA-binding</keyword>
<dbReference type="Gene3D" id="3.40.47.10">
    <property type="match status" value="1"/>
</dbReference>
<dbReference type="InterPro" id="IPR016039">
    <property type="entry name" value="Thiolase-like"/>
</dbReference>
<dbReference type="GO" id="GO:0030527">
    <property type="term" value="F:structural constituent of chromatin"/>
    <property type="evidence" value="ECO:0007669"/>
    <property type="project" value="InterPro"/>
</dbReference>
<feature type="transmembrane region" description="Helical" evidence="12">
    <location>
        <begin position="65"/>
        <end position="88"/>
    </location>
</feature>
<keyword evidence="9" id="KW-0808">Transferase</keyword>
<comment type="caution">
    <text evidence="16">The sequence shown here is derived from an EMBL/GenBank/DDBJ whole genome shotgun (WGS) entry which is preliminary data.</text>
</comment>
<dbReference type="GO" id="GO:0000786">
    <property type="term" value="C:nucleosome"/>
    <property type="evidence" value="ECO:0007669"/>
    <property type="project" value="UniProtKB-KW"/>
</dbReference>
<evidence type="ECO:0000259" key="13">
    <source>
        <dbReference type="Pfam" id="PF00125"/>
    </source>
</evidence>
<sequence>MFVFPPLFPYLKYAPAPHGHSNAPPPPSSAMADTVTPASSDSYLLPNFVLSLINPKRLKLGYHYLISHALHFILLPLLAASAASLTGLTSAELLQIRDALRLHLVPVVTCSLAAAFLAALYLMKQPRPVYLLDFACFKPAAELKCTREFFVEHSMSTGIFTADNLAFQKRILERSGLGQSTYFPEAMHKKAPKPCMAEAREEAEMVMFGAVDELLEKTGVNAKDIDILIVNCSLFNPTPSLSAMIIDHYKLRANIQSFNLGGMGCSACLISVDLAKQLLQVPVHEFTHSVSCYNFHVLCFRLLEQVHRNANALLVITENITLNWYFGNDRSMLVPNCLFRVGCAAVMLTNRRSARRRAKYQLIHTVRTHKGADDRSYGCASQEEDGEGKVGVSLSKDLMSVAGEALKTNISTLGPLVLPLSEQLLFFLTLASRRVFGWRSVQPYIPDFKLAFEHFCVHAGGRAVLDEVEKRLGLAEAQMEASRMTLYSTPWYELAYTEAKGRMRKGDRTWQIAFGSGFKCNSAVWHSLRTIDPKEEKKNPWADEIHAFPDSIEREGTLPFPPVESSICSGSFRLPSNRLGAIALRVLISSGISFPSYSALDLGFSLDFVCLYFRATSAVRSSLGRLSALDLRRDGGEGWKRTSRSEDDVGEQGQGQEEADIPVCSCGVTGQPSFYHVFGSYSDEPPHLVPYDLGIDEVMVEFPVGRIHRQLKTRIQANGRVGATAAVYSAAILEYLTAEVLELAGNASKDLKVKRITPRHLQLAIRGDEELDTLIKGTIAGGGVIPHIHKSLINKSSKE</sequence>
<evidence type="ECO:0000256" key="8">
    <source>
        <dbReference type="ARBA" id="ARBA00023269"/>
    </source>
</evidence>
<name>A0A8J5G8F3_ZINOF</name>
<evidence type="ECO:0000256" key="5">
    <source>
        <dbReference type="ARBA" id="ARBA00022454"/>
    </source>
</evidence>
<dbReference type="SUPFAM" id="SSF47113">
    <property type="entry name" value="Histone-fold"/>
    <property type="match status" value="1"/>
</dbReference>
<dbReference type="GO" id="GO:0046982">
    <property type="term" value="F:protein heterodimerization activity"/>
    <property type="evidence" value="ECO:0007669"/>
    <property type="project" value="InterPro"/>
</dbReference>
<evidence type="ECO:0000313" key="16">
    <source>
        <dbReference type="EMBL" id="KAG6498493.1"/>
    </source>
</evidence>
<feature type="region of interest" description="Disordered" evidence="11">
    <location>
        <begin position="635"/>
        <end position="658"/>
    </location>
</feature>
<dbReference type="GO" id="GO:0005634">
    <property type="term" value="C:nucleus"/>
    <property type="evidence" value="ECO:0007669"/>
    <property type="project" value="UniProtKB-SubCell"/>
</dbReference>
<evidence type="ECO:0000256" key="10">
    <source>
        <dbReference type="ARBA" id="ARBA00055491"/>
    </source>
</evidence>